<dbReference type="GO" id="GO:0016811">
    <property type="term" value="F:hydrolase activity, acting on carbon-nitrogen (but not peptide) bonds, in linear amides"/>
    <property type="evidence" value="ECO:0007669"/>
    <property type="project" value="InterPro"/>
</dbReference>
<dbReference type="PANTHER" id="PTHR34218:SF4">
    <property type="entry name" value="ACYL-HOMOSERINE LACTONE ACYLASE QUIP"/>
    <property type="match status" value="1"/>
</dbReference>
<feature type="binding site" evidence="5">
    <location>
        <position position="322"/>
    </location>
    <ligand>
        <name>Ca(2+)</name>
        <dbReference type="ChEBI" id="CHEBI:29108"/>
    </ligand>
</feature>
<feature type="active site" description="Nucleophile" evidence="4">
    <location>
        <position position="247"/>
    </location>
</feature>
<evidence type="ECO:0000313" key="8">
    <source>
        <dbReference type="Proteomes" id="UP000192917"/>
    </source>
</evidence>
<dbReference type="AlphaFoldDB" id="A0A1Y6CB05"/>
<proteinExistence type="inferred from homology"/>
<keyword evidence="6" id="KW-0472">Membrane</keyword>
<dbReference type="InterPro" id="IPR014395">
    <property type="entry name" value="Pen/GL7ACA/AHL_acylase"/>
</dbReference>
<evidence type="ECO:0000256" key="4">
    <source>
        <dbReference type="PIRSR" id="PIRSR001227-1"/>
    </source>
</evidence>
<dbReference type="STRING" id="560819.SAMN05428998_11585"/>
<protein>
    <submittedName>
        <fullName evidence="7">Penicillin amidase</fullName>
    </submittedName>
</protein>
<dbReference type="Gene3D" id="2.30.120.10">
    <property type="match status" value="1"/>
</dbReference>
<organism evidence="7 8">
    <name type="scientific">Tistlia consotensis USBA 355</name>
    <dbReference type="NCBI Taxonomy" id="560819"/>
    <lineage>
        <taxon>Bacteria</taxon>
        <taxon>Pseudomonadati</taxon>
        <taxon>Pseudomonadota</taxon>
        <taxon>Alphaproteobacteria</taxon>
        <taxon>Rhodospirillales</taxon>
        <taxon>Rhodovibrionaceae</taxon>
        <taxon>Tistlia</taxon>
    </lineage>
</organism>
<keyword evidence="8" id="KW-1185">Reference proteome</keyword>
<dbReference type="InterPro" id="IPR043147">
    <property type="entry name" value="Penicillin_amidase_A-knob"/>
</dbReference>
<dbReference type="EMBL" id="FWZX01000015">
    <property type="protein sequence ID" value="SMF43690.1"/>
    <property type="molecule type" value="Genomic_DNA"/>
</dbReference>
<feature type="binding site" evidence="5">
    <location>
        <position position="190"/>
    </location>
    <ligand>
        <name>Ca(2+)</name>
        <dbReference type="ChEBI" id="CHEBI:29108"/>
    </ligand>
</feature>
<evidence type="ECO:0000256" key="2">
    <source>
        <dbReference type="ARBA" id="ARBA00022801"/>
    </source>
</evidence>
<dbReference type="PIRSF" id="PIRSF001227">
    <property type="entry name" value="Pen_acylase"/>
    <property type="match status" value="1"/>
</dbReference>
<comment type="cofactor">
    <cofactor evidence="5">
        <name>Ca(2+)</name>
        <dbReference type="ChEBI" id="CHEBI:29108"/>
    </cofactor>
    <text evidence="5">Binds 1 Ca(2+) ion per dimer.</text>
</comment>
<gene>
    <name evidence="7" type="ORF">SAMN05428998_11585</name>
</gene>
<dbReference type="CDD" id="cd03747">
    <property type="entry name" value="Ntn_PGA_like"/>
    <property type="match status" value="1"/>
</dbReference>
<dbReference type="InterPro" id="IPR029055">
    <property type="entry name" value="Ntn_hydrolases_N"/>
</dbReference>
<keyword evidence="3" id="KW-0865">Zymogen</keyword>
<evidence type="ECO:0000256" key="1">
    <source>
        <dbReference type="ARBA" id="ARBA00006586"/>
    </source>
</evidence>
<sequence>MRSVLRWSLRVLGGLAALLLIVLLGGWLWLRTSLPKIDGEVTVAGAEAPVELWRDRDGLVTVRAGSWNDAAFGLGYAHAQDRLAQMIMLRAAGRGELSAVAGRSTLGVDLLMRTLGFARLAEAQVAHLTPETRALLEAYAGGVNAYLASRSGALPPELLAFGDPKPWTPADSLLWARLMALRLSGNWRTELRNARLDAVLKPGDWQDLFPDQPGADYPTIPADGLAGLVGRTVLAALPEELKSYGASNVWAVSGSRTASGKPVLANDPHLMLQVPSTWYLARLETPEGTVAGATSPGVPVVLIGHNDHIAWGITSTESDTQDFAIETLDPGDPGRYLTPDGPKAFETRQETIAIRGEDPVTVTLRRARFGPVVSDTFRGGEAPLAKNQVATLAWPALSADDSTPDALVALNRARDWAGFRKAMSLWVAPQQNVFYADTAGHIGFWTPGKVPLRIGYDGSRPVEARDREALWSGFIPFESLPHAFDPAQGWLANANNRIVGPGYPYEIATEWQNPARYRRIAQVLAADAAFSPAKAAALQLDRLSPVARELLPLMLKAKPAAGEAAEAQALLAKWDGTMDRDRPEPLIFYAWLRELNRILFADELGPAFGEIAFWNPEAIERVLTAAPRWCRGQTADCDEALRKSLVEAIALLRRVGAGGPLEDLKWGDFHKATLGHPLFKALPLLGALTTLEIPTGGGNYTVDRATPVYLNEQRLFRDVHGPGLRAVFDLADLDASRFVIDAGQSGNPLSPHYGDFLERWRDGASVKLVAPKRESADILVLRPARQ</sequence>
<keyword evidence="6" id="KW-0812">Transmembrane</keyword>
<evidence type="ECO:0000256" key="5">
    <source>
        <dbReference type="PIRSR" id="PIRSR001227-2"/>
    </source>
</evidence>
<dbReference type="InterPro" id="IPR043146">
    <property type="entry name" value="Penicillin_amidase_N_B-knob"/>
</dbReference>
<keyword evidence="5" id="KW-0479">Metal-binding</keyword>
<reference evidence="7 8" key="1">
    <citation type="submission" date="2017-04" db="EMBL/GenBank/DDBJ databases">
        <authorList>
            <person name="Afonso C.L."/>
            <person name="Miller P.J."/>
            <person name="Scott M.A."/>
            <person name="Spackman E."/>
            <person name="Goraichik I."/>
            <person name="Dimitrov K.M."/>
            <person name="Suarez D.L."/>
            <person name="Swayne D.E."/>
        </authorList>
    </citation>
    <scope>NUCLEOTIDE SEQUENCE [LARGE SCALE GENOMIC DNA]</scope>
    <source>
        <strain evidence="7 8">USBA 355</strain>
    </source>
</reference>
<comment type="similarity">
    <text evidence="1">Belongs to the peptidase S45 family.</text>
</comment>
<name>A0A1Y6CB05_9PROT</name>
<keyword evidence="6" id="KW-1133">Transmembrane helix</keyword>
<dbReference type="Pfam" id="PF01804">
    <property type="entry name" value="Penicil_amidase"/>
    <property type="match status" value="1"/>
</dbReference>
<dbReference type="RefSeq" id="WP_159460245.1">
    <property type="nucleotide sequence ID" value="NZ_FWZX01000015.1"/>
</dbReference>
<dbReference type="Gene3D" id="1.10.1400.10">
    <property type="match status" value="1"/>
</dbReference>
<dbReference type="PANTHER" id="PTHR34218">
    <property type="entry name" value="PEPTIDASE S45 PENICILLIN AMIDASE"/>
    <property type="match status" value="1"/>
</dbReference>
<evidence type="ECO:0000256" key="6">
    <source>
        <dbReference type="SAM" id="Phobius"/>
    </source>
</evidence>
<keyword evidence="5" id="KW-0106">Calcium</keyword>
<accession>A0A1Y6CB05</accession>
<dbReference type="Gene3D" id="1.10.439.10">
    <property type="entry name" value="Penicillin Amidohydrolase, domain 1"/>
    <property type="match status" value="1"/>
</dbReference>
<dbReference type="InterPro" id="IPR023343">
    <property type="entry name" value="Penicillin_amidase_dom1"/>
</dbReference>
<evidence type="ECO:0000313" key="7">
    <source>
        <dbReference type="EMBL" id="SMF43690.1"/>
    </source>
</evidence>
<dbReference type="InterPro" id="IPR002692">
    <property type="entry name" value="S45"/>
</dbReference>
<feature type="binding site" evidence="5">
    <location>
        <position position="319"/>
    </location>
    <ligand>
        <name>Ca(2+)</name>
        <dbReference type="ChEBI" id="CHEBI:29108"/>
    </ligand>
</feature>
<dbReference type="GO" id="GO:0017000">
    <property type="term" value="P:antibiotic biosynthetic process"/>
    <property type="evidence" value="ECO:0007669"/>
    <property type="project" value="InterPro"/>
</dbReference>
<dbReference type="Gene3D" id="3.60.20.10">
    <property type="entry name" value="Glutamine Phosphoribosylpyrophosphate, subunit 1, domain 1"/>
    <property type="match status" value="1"/>
</dbReference>
<feature type="transmembrane region" description="Helical" evidence="6">
    <location>
        <begin position="7"/>
        <end position="30"/>
    </location>
</feature>
<evidence type="ECO:0000256" key="3">
    <source>
        <dbReference type="ARBA" id="ARBA00023145"/>
    </source>
</evidence>
<dbReference type="Proteomes" id="UP000192917">
    <property type="component" value="Unassembled WGS sequence"/>
</dbReference>
<dbReference type="GO" id="GO:0046872">
    <property type="term" value="F:metal ion binding"/>
    <property type="evidence" value="ECO:0007669"/>
    <property type="project" value="UniProtKB-KW"/>
</dbReference>
<keyword evidence="2" id="KW-0378">Hydrolase</keyword>
<dbReference type="SUPFAM" id="SSF56235">
    <property type="entry name" value="N-terminal nucleophile aminohydrolases (Ntn hydrolases)"/>
    <property type="match status" value="1"/>
</dbReference>